<name>A0A1S4ELC5_DIACI</name>
<evidence type="ECO:0000313" key="2">
    <source>
        <dbReference type="Proteomes" id="UP000079169"/>
    </source>
</evidence>
<dbReference type="PANTHER" id="PTHR45736">
    <property type="entry name" value="ZINC FINGER MYM-TYPE PROTEIN"/>
    <property type="match status" value="1"/>
</dbReference>
<evidence type="ECO:0000313" key="3">
    <source>
        <dbReference type="RefSeq" id="XP_017302964.1"/>
    </source>
</evidence>
<dbReference type="STRING" id="121845.A0A1S4ELC5"/>
<accession>A0A1S4ELC5</accession>
<organism evidence="2 3">
    <name type="scientific">Diaphorina citri</name>
    <name type="common">Asian citrus psyllid</name>
    <dbReference type="NCBI Taxonomy" id="121845"/>
    <lineage>
        <taxon>Eukaryota</taxon>
        <taxon>Metazoa</taxon>
        <taxon>Ecdysozoa</taxon>
        <taxon>Arthropoda</taxon>
        <taxon>Hexapoda</taxon>
        <taxon>Insecta</taxon>
        <taxon>Pterygota</taxon>
        <taxon>Neoptera</taxon>
        <taxon>Paraneoptera</taxon>
        <taxon>Hemiptera</taxon>
        <taxon>Sternorrhyncha</taxon>
        <taxon>Psylloidea</taxon>
        <taxon>Psyllidae</taxon>
        <taxon>Diaphorininae</taxon>
        <taxon>Diaphorina</taxon>
    </lineage>
</organism>
<dbReference type="InterPro" id="IPR051284">
    <property type="entry name" value="ZnF_MYMT-QRICH1"/>
</dbReference>
<dbReference type="PANTHER" id="PTHR45736:SF1">
    <property type="entry name" value="WITHOUT CHILDREN, ISOFORM B"/>
    <property type="match status" value="1"/>
</dbReference>
<feature type="region of interest" description="Disordered" evidence="1">
    <location>
        <begin position="114"/>
        <end position="141"/>
    </location>
</feature>
<proteinExistence type="predicted"/>
<protein>
    <submittedName>
        <fullName evidence="3">Uncharacterized protein LOC103517502</fullName>
    </submittedName>
</protein>
<sequence>MCNKVTQVKPIMITMGVYCKRLTSTRNIQTGEDIGMPKIIPVPVPIYVPAPMAMYSVPFPVPVPVPVPVPIPVFIPTTRNSIKGIMKEIQNIYEKIPSDPFEAEMLLMAQMAASSADPAPPVDTSDSEAENGNTVSGGCKENVAPVNDLSSMQPLPSEGIVDYSLSHFLPVSDVAVPVQCAEAEVATSNPEPVMDLIDAESSLQLSKIVKSAATPAVQRAAIEDVVPSGPVRKIILVYFLGSLMPKCHHPKENTIASHQKQRDVNHGTQRTWKKQFEMFQRKTQLQVIKNKETSIMELRGHGKSSSRCLIPVPVPIYVPAPMAMYSVPFPVPVPVPVPVPIPVFIPTTRNSIKGIMKEIQVKEIE</sequence>
<dbReference type="RefSeq" id="XP_017302964.1">
    <property type="nucleotide sequence ID" value="XM_017447475.1"/>
</dbReference>
<dbReference type="AlphaFoldDB" id="A0A1S4ELC5"/>
<reference evidence="3" key="1">
    <citation type="submission" date="2025-08" db="UniProtKB">
        <authorList>
            <consortium name="RefSeq"/>
        </authorList>
    </citation>
    <scope>IDENTIFICATION</scope>
</reference>
<dbReference type="PaxDb" id="121845-A0A1S4ELC5"/>
<evidence type="ECO:0000256" key="1">
    <source>
        <dbReference type="SAM" id="MobiDB-lite"/>
    </source>
</evidence>
<dbReference type="GeneID" id="103517502"/>
<dbReference type="Proteomes" id="UP000079169">
    <property type="component" value="Unplaced"/>
</dbReference>
<gene>
    <name evidence="3" type="primary">LOC103517502</name>
</gene>
<keyword evidence="2" id="KW-1185">Reference proteome</keyword>
<dbReference type="KEGG" id="dci:103517502"/>